<evidence type="ECO:0000256" key="1">
    <source>
        <dbReference type="SAM" id="MobiDB-lite"/>
    </source>
</evidence>
<dbReference type="EMBL" id="JAPZBO010000002">
    <property type="protein sequence ID" value="KAJ5323279.1"/>
    <property type="molecule type" value="Genomic_DNA"/>
</dbReference>
<name>A0A9W9LC81_9EURO</name>
<feature type="compositionally biased region" description="Basic residues" evidence="1">
    <location>
        <begin position="239"/>
        <end position="248"/>
    </location>
</feature>
<feature type="compositionally biased region" description="Polar residues" evidence="1">
    <location>
        <begin position="209"/>
        <end position="220"/>
    </location>
</feature>
<organism evidence="2 3">
    <name type="scientific">Penicillium atrosanguineum</name>
    <dbReference type="NCBI Taxonomy" id="1132637"/>
    <lineage>
        <taxon>Eukaryota</taxon>
        <taxon>Fungi</taxon>
        <taxon>Dikarya</taxon>
        <taxon>Ascomycota</taxon>
        <taxon>Pezizomycotina</taxon>
        <taxon>Eurotiomycetes</taxon>
        <taxon>Eurotiomycetidae</taxon>
        <taxon>Eurotiales</taxon>
        <taxon>Aspergillaceae</taxon>
        <taxon>Penicillium</taxon>
    </lineage>
</organism>
<sequence>MSSSPAGVKPEKTMSSRLLTMKFMQRAAATAVAKESQSGSENGPPTPKRARLSTEAQSPGAPGTPQAELDAINAALKAEEDKRRAAAARQAAEAGETEWVLDIPAASYPSQPMVVAADSLDTEGDTPRGGRRSFGNFKRKPKYVSSTEPPTYHHSDIFKAYTEEEDEEMNDEEKEELKQIDPEDPDQMDAFMEKLRANAQARALKKNNTHNFKLSELTSISGGGGRQPQMGRSSSDKKPKNKKKRKSG</sequence>
<feature type="region of interest" description="Disordered" evidence="1">
    <location>
        <begin position="120"/>
        <end position="184"/>
    </location>
</feature>
<dbReference type="AlphaFoldDB" id="A0A9W9LC81"/>
<reference evidence="2" key="1">
    <citation type="submission" date="2022-12" db="EMBL/GenBank/DDBJ databases">
        <authorList>
            <person name="Petersen C."/>
        </authorList>
    </citation>
    <scope>NUCLEOTIDE SEQUENCE</scope>
    <source>
        <strain evidence="2">IBT 21472</strain>
    </source>
</reference>
<keyword evidence="3" id="KW-1185">Reference proteome</keyword>
<dbReference type="OrthoDB" id="427960at2759"/>
<feature type="region of interest" description="Disordered" evidence="1">
    <location>
        <begin position="204"/>
        <end position="248"/>
    </location>
</feature>
<gene>
    <name evidence="2" type="ORF">N7476_001879</name>
</gene>
<evidence type="ECO:0000313" key="2">
    <source>
        <dbReference type="EMBL" id="KAJ5323279.1"/>
    </source>
</evidence>
<evidence type="ECO:0000313" key="3">
    <source>
        <dbReference type="Proteomes" id="UP001147746"/>
    </source>
</evidence>
<feature type="compositionally biased region" description="Acidic residues" evidence="1">
    <location>
        <begin position="163"/>
        <end position="174"/>
    </location>
</feature>
<comment type="caution">
    <text evidence="2">The sequence shown here is derived from an EMBL/GenBank/DDBJ whole genome shotgun (WGS) entry which is preliminary data.</text>
</comment>
<accession>A0A9W9LC81</accession>
<protein>
    <submittedName>
        <fullName evidence="2">Uncharacterized protein</fullName>
    </submittedName>
</protein>
<feature type="region of interest" description="Disordered" evidence="1">
    <location>
        <begin position="26"/>
        <end position="69"/>
    </location>
</feature>
<reference evidence="2" key="2">
    <citation type="journal article" date="2023" name="IMA Fungus">
        <title>Comparative genomic study of the Penicillium genus elucidates a diverse pangenome and 15 lateral gene transfer events.</title>
        <authorList>
            <person name="Petersen C."/>
            <person name="Sorensen T."/>
            <person name="Nielsen M.R."/>
            <person name="Sondergaard T.E."/>
            <person name="Sorensen J.L."/>
            <person name="Fitzpatrick D.A."/>
            <person name="Frisvad J.C."/>
            <person name="Nielsen K.L."/>
        </authorList>
    </citation>
    <scope>NUCLEOTIDE SEQUENCE</scope>
    <source>
        <strain evidence="2">IBT 21472</strain>
    </source>
</reference>
<dbReference type="Proteomes" id="UP001147746">
    <property type="component" value="Unassembled WGS sequence"/>
</dbReference>
<proteinExistence type="predicted"/>